<reference evidence="16 17" key="1">
    <citation type="submission" date="2019-03" db="EMBL/GenBank/DDBJ databases">
        <title>Genomic Encyclopedia of Type Strains, Phase IV (KMG-IV): sequencing the most valuable type-strain genomes for metagenomic binning, comparative biology and taxonomic classification.</title>
        <authorList>
            <person name="Goeker M."/>
        </authorList>
    </citation>
    <scope>NUCLEOTIDE SEQUENCE [LARGE SCALE GENOMIC DNA]</scope>
    <source>
        <strain evidence="16 17">DSM 103428</strain>
    </source>
</reference>
<protein>
    <recommendedName>
        <fullName evidence="3">Mercuric transport protein MerT</fullName>
    </recommendedName>
    <alternativeName>
        <fullName evidence="13">Mercury ion transport protein</fullName>
    </alternativeName>
</protein>
<sequence>MRSPFNAKIALAGGVLASIGASVCCVGSLLLLSLGIGGAWIGNLTALEPYRPVFIVLVLLFLGLTFRKLYFVPQSCDSEAICDADRTRNAQRLIFWIVAPLLLGLIAVPWLMPLFSH</sequence>
<comment type="function">
    <text evidence="14">Involved in mercury resistance. Probably transfers a mercuric ion from the periplasmic Hg(2+)-binding protein MerP to the cytoplasmic mercuric reductase MerA.</text>
</comment>
<dbReference type="GO" id="GO:0015097">
    <property type="term" value="F:mercury ion transmembrane transporter activity"/>
    <property type="evidence" value="ECO:0007669"/>
    <property type="project" value="InterPro"/>
</dbReference>
<keyword evidence="7" id="KW-0997">Cell inner membrane</keyword>
<evidence type="ECO:0000256" key="8">
    <source>
        <dbReference type="ARBA" id="ARBA00022692"/>
    </source>
</evidence>
<evidence type="ECO:0000256" key="4">
    <source>
        <dbReference type="ARBA" id="ARBA00022448"/>
    </source>
</evidence>
<evidence type="ECO:0000256" key="14">
    <source>
        <dbReference type="ARBA" id="ARBA00045720"/>
    </source>
</evidence>
<evidence type="ECO:0000256" key="6">
    <source>
        <dbReference type="ARBA" id="ARBA00022475"/>
    </source>
</evidence>
<evidence type="ECO:0000256" key="12">
    <source>
        <dbReference type="ARBA" id="ARBA00023136"/>
    </source>
</evidence>
<keyword evidence="8 15" id="KW-0812">Transmembrane</keyword>
<evidence type="ECO:0000256" key="2">
    <source>
        <dbReference type="ARBA" id="ARBA00008224"/>
    </source>
</evidence>
<proteinExistence type="inferred from homology"/>
<keyword evidence="5" id="KW-0475">Mercuric resistance</keyword>
<accession>A0A4R1L496</accession>
<evidence type="ECO:0000256" key="13">
    <source>
        <dbReference type="ARBA" id="ARBA00030934"/>
    </source>
</evidence>
<evidence type="ECO:0000256" key="9">
    <source>
        <dbReference type="ARBA" id="ARBA00022723"/>
    </source>
</evidence>
<keyword evidence="9" id="KW-0479">Metal-binding</keyword>
<evidence type="ECO:0000256" key="15">
    <source>
        <dbReference type="SAM" id="Phobius"/>
    </source>
</evidence>
<dbReference type="InterPro" id="IPR003457">
    <property type="entry name" value="Transprt_MerT"/>
</dbReference>
<dbReference type="AlphaFoldDB" id="A0A4R1L496"/>
<comment type="similarity">
    <text evidence="2">Belongs to the MerT family.</text>
</comment>
<evidence type="ECO:0000313" key="16">
    <source>
        <dbReference type="EMBL" id="TCK72882.1"/>
    </source>
</evidence>
<gene>
    <name evidence="16" type="ORF">C7378_2476</name>
</gene>
<dbReference type="GO" id="GO:0005886">
    <property type="term" value="C:plasma membrane"/>
    <property type="evidence" value="ECO:0007669"/>
    <property type="project" value="UniProtKB-SubCell"/>
</dbReference>
<comment type="caution">
    <text evidence="16">The sequence shown here is derived from an EMBL/GenBank/DDBJ whole genome shotgun (WGS) entry which is preliminary data.</text>
</comment>
<keyword evidence="17" id="KW-1185">Reference proteome</keyword>
<keyword evidence="12 15" id="KW-0472">Membrane</keyword>
<evidence type="ECO:0000313" key="17">
    <source>
        <dbReference type="Proteomes" id="UP000295210"/>
    </source>
</evidence>
<feature type="transmembrane region" description="Helical" evidence="15">
    <location>
        <begin position="93"/>
        <end position="112"/>
    </location>
</feature>
<keyword evidence="10" id="KW-0476">Mercury</keyword>
<dbReference type="GO" id="GO:0046872">
    <property type="term" value="F:metal ion binding"/>
    <property type="evidence" value="ECO:0007669"/>
    <property type="project" value="UniProtKB-KW"/>
</dbReference>
<keyword evidence="4" id="KW-0813">Transport</keyword>
<evidence type="ECO:0000256" key="5">
    <source>
        <dbReference type="ARBA" id="ARBA00022466"/>
    </source>
</evidence>
<dbReference type="Pfam" id="PF02411">
    <property type="entry name" value="MerT"/>
    <property type="match status" value="1"/>
</dbReference>
<feature type="transmembrane region" description="Helical" evidence="15">
    <location>
        <begin position="53"/>
        <end position="72"/>
    </location>
</feature>
<dbReference type="OrthoDB" id="9813737at2"/>
<name>A0A4R1L496_9BACT</name>
<feature type="transmembrane region" description="Helical" evidence="15">
    <location>
        <begin position="12"/>
        <end position="41"/>
    </location>
</feature>
<evidence type="ECO:0000256" key="1">
    <source>
        <dbReference type="ARBA" id="ARBA00004429"/>
    </source>
</evidence>
<evidence type="ECO:0000256" key="11">
    <source>
        <dbReference type="ARBA" id="ARBA00022989"/>
    </source>
</evidence>
<keyword evidence="6" id="KW-1003">Cell membrane</keyword>
<evidence type="ECO:0000256" key="3">
    <source>
        <dbReference type="ARBA" id="ARBA00017053"/>
    </source>
</evidence>
<comment type="subcellular location">
    <subcellularLocation>
        <location evidence="1">Cell inner membrane</location>
        <topology evidence="1">Multi-pass membrane protein</topology>
    </subcellularLocation>
</comment>
<organism evidence="16 17">
    <name type="scientific">Acidipila rosea</name>
    <dbReference type="NCBI Taxonomy" id="768535"/>
    <lineage>
        <taxon>Bacteria</taxon>
        <taxon>Pseudomonadati</taxon>
        <taxon>Acidobacteriota</taxon>
        <taxon>Terriglobia</taxon>
        <taxon>Terriglobales</taxon>
        <taxon>Acidobacteriaceae</taxon>
        <taxon>Acidipila</taxon>
    </lineage>
</organism>
<evidence type="ECO:0000256" key="7">
    <source>
        <dbReference type="ARBA" id="ARBA00022519"/>
    </source>
</evidence>
<dbReference type="Gene3D" id="1.10.287.910">
    <property type="entry name" value="bacterial mercury transporter, merf"/>
    <property type="match status" value="1"/>
</dbReference>
<keyword evidence="11 15" id="KW-1133">Transmembrane helix</keyword>
<dbReference type="EMBL" id="SMGK01000003">
    <property type="protein sequence ID" value="TCK72882.1"/>
    <property type="molecule type" value="Genomic_DNA"/>
</dbReference>
<dbReference type="Proteomes" id="UP000295210">
    <property type="component" value="Unassembled WGS sequence"/>
</dbReference>
<evidence type="ECO:0000256" key="10">
    <source>
        <dbReference type="ARBA" id="ARBA00022914"/>
    </source>
</evidence>